<sequence length="147" mass="17279">MMIRYNIYTVYQDKEYRVRNNNGLAKLISNDADDLKKGFIEKIPDTKNLKYTPEQLAKKVYTLNVSPSEIGDVYKISTHALYQGYEFWIEHETNDGCYILSASTTRQPLLDKLGFTEVERGLFEKKIKKEEADLVYEKKRLITDFFD</sequence>
<reference evidence="2" key="1">
    <citation type="submission" date="2017-01" db="EMBL/GenBank/DDBJ databases">
        <authorList>
            <person name="Wolfgang W.J."/>
            <person name="Cole J."/>
            <person name="Wroblewski D."/>
            <person name="Mcginnis J."/>
            <person name="Musser K.A."/>
        </authorList>
    </citation>
    <scope>NUCLEOTIDE SEQUENCE [LARGE SCALE GENOMIC DNA]</scope>
    <source>
        <strain evidence="2">DSM 19151</strain>
    </source>
</reference>
<dbReference type="EMBL" id="MTBO01000039">
    <property type="protein sequence ID" value="OSI14278.1"/>
    <property type="molecule type" value="Genomic_DNA"/>
</dbReference>
<gene>
    <name evidence="1" type="ORF">BWD09_10990</name>
</gene>
<accession>A0A1X3D303</accession>
<comment type="caution">
    <text evidence="1">The sequence shown here is derived from an EMBL/GenBank/DDBJ whole genome shotgun (WGS) entry which is preliminary data.</text>
</comment>
<name>A0A1X3D303_9NEIS</name>
<dbReference type="AlphaFoldDB" id="A0A1X3D303"/>
<dbReference type="Proteomes" id="UP000193118">
    <property type="component" value="Unassembled WGS sequence"/>
</dbReference>
<evidence type="ECO:0000313" key="1">
    <source>
        <dbReference type="EMBL" id="OSI14278.1"/>
    </source>
</evidence>
<keyword evidence="2" id="KW-1185">Reference proteome</keyword>
<evidence type="ECO:0000313" key="2">
    <source>
        <dbReference type="Proteomes" id="UP000193118"/>
    </source>
</evidence>
<dbReference type="STRING" id="194197.BWD09_10990"/>
<organism evidence="1 2">
    <name type="scientific">Neisseria dentiae</name>
    <dbReference type="NCBI Taxonomy" id="194197"/>
    <lineage>
        <taxon>Bacteria</taxon>
        <taxon>Pseudomonadati</taxon>
        <taxon>Pseudomonadota</taxon>
        <taxon>Betaproteobacteria</taxon>
        <taxon>Neisseriales</taxon>
        <taxon>Neisseriaceae</taxon>
        <taxon>Neisseria</taxon>
    </lineage>
</organism>
<proteinExistence type="predicted"/>
<protein>
    <submittedName>
        <fullName evidence="1">Uncharacterized protein</fullName>
    </submittedName>
</protein>